<organism evidence="1 2">
    <name type="scientific">Chironomus riparius</name>
    <dbReference type="NCBI Taxonomy" id="315576"/>
    <lineage>
        <taxon>Eukaryota</taxon>
        <taxon>Metazoa</taxon>
        <taxon>Ecdysozoa</taxon>
        <taxon>Arthropoda</taxon>
        <taxon>Hexapoda</taxon>
        <taxon>Insecta</taxon>
        <taxon>Pterygota</taxon>
        <taxon>Neoptera</taxon>
        <taxon>Endopterygota</taxon>
        <taxon>Diptera</taxon>
        <taxon>Nematocera</taxon>
        <taxon>Chironomoidea</taxon>
        <taxon>Chironomidae</taxon>
        <taxon>Chironominae</taxon>
        <taxon>Chironomus</taxon>
    </lineage>
</organism>
<keyword evidence="2" id="KW-1185">Reference proteome</keyword>
<dbReference type="Proteomes" id="UP001153620">
    <property type="component" value="Chromosome 1"/>
</dbReference>
<evidence type="ECO:0000313" key="2">
    <source>
        <dbReference type="Proteomes" id="UP001153620"/>
    </source>
</evidence>
<accession>A0A9N9RJI5</accession>
<protein>
    <submittedName>
        <fullName evidence="1">Uncharacterized protein</fullName>
    </submittedName>
</protein>
<proteinExistence type="predicted"/>
<name>A0A9N9RJI5_9DIPT</name>
<reference evidence="1" key="1">
    <citation type="submission" date="2022-01" db="EMBL/GenBank/DDBJ databases">
        <authorList>
            <person name="King R."/>
        </authorList>
    </citation>
    <scope>NUCLEOTIDE SEQUENCE</scope>
</reference>
<dbReference type="AlphaFoldDB" id="A0A9N9RJI5"/>
<sequence length="388" mass="45346">MSTISDKMTKTSLFVTRKQNKLSKPSLLIEQSKDLVIENSSDRLDTSMDFANCLMKNINNIRKMIVNRSDPYDIFEKIVDELSGNYMKCCEIIKKCDENILTRCNDLNDQVVSLENDMMNKINNVQQQSDNDIYSIDLTQKCKDEVNILWITFTDQAEINALRMKNKSDLIQEAKKIFSRMNIKLNKPHKTIIDVLIQKVSVKTDNSYENELILGIKFTNSIAVNYMKRQITDFRKKEFINENFDLIRYSVRNFWSYKIWKLLRVCYDLKNAKLIENVNVNSQGVTVSYNKSTNQQNDFRQLAQKKLIRNENDLNILRSEINDVCKEVSTFQIYNGEYFKLNFYERKAFKDNLILLCSKNCNAETFSPVSKSSYSNLINCPTSSSKII</sequence>
<dbReference type="EMBL" id="OU895877">
    <property type="protein sequence ID" value="CAG9798281.1"/>
    <property type="molecule type" value="Genomic_DNA"/>
</dbReference>
<gene>
    <name evidence="1" type="ORF">CHIRRI_LOCUS1265</name>
</gene>
<evidence type="ECO:0000313" key="1">
    <source>
        <dbReference type="EMBL" id="CAG9798281.1"/>
    </source>
</evidence>
<reference evidence="1" key="2">
    <citation type="submission" date="2022-10" db="EMBL/GenBank/DDBJ databases">
        <authorList>
            <consortium name="ENA_rothamsted_submissions"/>
            <consortium name="culmorum"/>
            <person name="King R."/>
        </authorList>
    </citation>
    <scope>NUCLEOTIDE SEQUENCE</scope>
</reference>